<dbReference type="InterPro" id="IPR000834">
    <property type="entry name" value="Peptidase_M14"/>
</dbReference>
<keyword evidence="2" id="KW-0732">Signal</keyword>
<dbReference type="GO" id="GO:0004181">
    <property type="term" value="F:metallocarboxypeptidase activity"/>
    <property type="evidence" value="ECO:0007669"/>
    <property type="project" value="InterPro"/>
</dbReference>
<dbReference type="AlphaFoldDB" id="A0AAU7BRE5"/>
<feature type="chain" id="PRO_5043313437" evidence="2">
    <location>
        <begin position="26"/>
        <end position="542"/>
    </location>
</feature>
<dbReference type="Pfam" id="PF00246">
    <property type="entry name" value="Peptidase_M14"/>
    <property type="match status" value="1"/>
</dbReference>
<gene>
    <name evidence="4" type="ORF">ABGB03_12455</name>
</gene>
<dbReference type="RefSeq" id="WP_347922899.1">
    <property type="nucleotide sequence ID" value="NZ_CP157199.1"/>
</dbReference>
<evidence type="ECO:0000256" key="2">
    <source>
        <dbReference type="SAM" id="SignalP"/>
    </source>
</evidence>
<comment type="similarity">
    <text evidence="1">Belongs to the peptidase M14 family.</text>
</comment>
<accession>A0AAU7BRE5</accession>
<evidence type="ECO:0000256" key="1">
    <source>
        <dbReference type="PROSITE-ProRule" id="PRU01379"/>
    </source>
</evidence>
<dbReference type="SMART" id="SM00631">
    <property type="entry name" value="Zn_pept"/>
    <property type="match status" value="1"/>
</dbReference>
<name>A0AAU7BRE5_9FLAO</name>
<dbReference type="SUPFAM" id="SSF53187">
    <property type="entry name" value="Zn-dependent exopeptidases"/>
    <property type="match status" value="1"/>
</dbReference>
<dbReference type="CDD" id="cd06905">
    <property type="entry name" value="M14-like"/>
    <property type="match status" value="1"/>
</dbReference>
<organism evidence="4">
    <name type="scientific">Pontimicrobium sp. SW4</name>
    <dbReference type="NCBI Taxonomy" id="3153519"/>
    <lineage>
        <taxon>Bacteria</taxon>
        <taxon>Pseudomonadati</taxon>
        <taxon>Bacteroidota</taxon>
        <taxon>Flavobacteriia</taxon>
        <taxon>Flavobacteriales</taxon>
        <taxon>Flavobacteriaceae</taxon>
        <taxon>Pontimicrobium</taxon>
    </lineage>
</organism>
<reference evidence="4" key="1">
    <citation type="submission" date="2024-05" db="EMBL/GenBank/DDBJ databases">
        <title>Pontimicrobium maritimus sp. nov., isolated form sea water.</title>
        <authorList>
            <person name="Muhammad N."/>
            <person name="Vuong T.Q."/>
            <person name="Han H.L."/>
            <person name="Kim S.-G."/>
        </authorList>
    </citation>
    <scope>NUCLEOTIDE SEQUENCE</scope>
    <source>
        <strain evidence="4">SW4</strain>
    </source>
</reference>
<comment type="caution">
    <text evidence="1">Lacks conserved residue(s) required for the propagation of feature annotation.</text>
</comment>
<dbReference type="GO" id="GO:0006508">
    <property type="term" value="P:proteolysis"/>
    <property type="evidence" value="ECO:0007669"/>
    <property type="project" value="InterPro"/>
</dbReference>
<feature type="signal peptide" evidence="2">
    <location>
        <begin position="1"/>
        <end position="25"/>
    </location>
</feature>
<evidence type="ECO:0000259" key="3">
    <source>
        <dbReference type="PROSITE" id="PS52035"/>
    </source>
</evidence>
<sequence length="542" mass="61012">MFKTNQPIFKLFWICMCLVSVNIFAQSDYRNNNELTNALKQIKSKHASNVKLQSLTKTIGGHDIWALTLFQGKPENNPAIAIVGGVDGSLLLSREMAVNIAENILNNHKDVLEHTTFYIFPNMSPHASQQYFSSLKYHKLGNAKETDDDRDGLFNEDPFEDLNNDGLITLIRVEDVTGDYVKLKEDERIMVKADAQEGEKGAYKVYSEGIDNDKDGNYNEDGDGGIHFNKNLTYNFPYFKPGAGEHAVSEKEHRALLDFLYEQWNIYAIITLGPTNNLSNPLKYNAANAKKRVVTSILKDDEALNKFISKKYSKITDTKDAPTANGKGGGFFEWSYFHFGKLAMSTPGWWAPKFKGDSTVKAKKNYKANFLQWAEEENLSNHFVDWKEVKHPDFPNKKVEVGGIAPFKMSNPPYNMVGDISTKHTDFVVELTKMQPNISIENVTTEKVDNGLTRVTLNIHNKGLLPTHTEMGKRSRWLRRIKVDLKLNSNQEVVSGRKVQLIDSIDGDSSEELTWLIKGKGSVTIEAGAAHTGTDSTTINLK</sequence>
<protein>
    <submittedName>
        <fullName evidence="4">M14 family metallopeptidase</fullName>
    </submittedName>
</protein>
<evidence type="ECO:0000313" key="4">
    <source>
        <dbReference type="EMBL" id="XBG60669.1"/>
    </source>
</evidence>
<dbReference type="GO" id="GO:0008270">
    <property type="term" value="F:zinc ion binding"/>
    <property type="evidence" value="ECO:0007669"/>
    <property type="project" value="InterPro"/>
</dbReference>
<proteinExistence type="inferred from homology"/>
<dbReference type="PROSITE" id="PS52035">
    <property type="entry name" value="PEPTIDASE_M14"/>
    <property type="match status" value="1"/>
</dbReference>
<feature type="domain" description="Peptidase M14" evidence="3">
    <location>
        <begin position="28"/>
        <end position="374"/>
    </location>
</feature>
<dbReference type="Gene3D" id="3.40.630.10">
    <property type="entry name" value="Zn peptidases"/>
    <property type="match status" value="1"/>
</dbReference>
<dbReference type="EMBL" id="CP157199">
    <property type="protein sequence ID" value="XBG60669.1"/>
    <property type="molecule type" value="Genomic_DNA"/>
</dbReference>